<evidence type="ECO:0000259" key="4">
    <source>
        <dbReference type="PROSITE" id="PS50102"/>
    </source>
</evidence>
<evidence type="ECO:0000313" key="6">
    <source>
        <dbReference type="Proteomes" id="UP000225277"/>
    </source>
</evidence>
<dbReference type="OrthoDB" id="5382468at2759"/>
<dbReference type="AlphaFoldDB" id="A0A2D3VIR9"/>
<feature type="region of interest" description="Disordered" evidence="3">
    <location>
        <begin position="199"/>
        <end position="344"/>
    </location>
</feature>
<organism evidence="5 6">
    <name type="scientific">Ramularia collo-cygni</name>
    <dbReference type="NCBI Taxonomy" id="112498"/>
    <lineage>
        <taxon>Eukaryota</taxon>
        <taxon>Fungi</taxon>
        <taxon>Dikarya</taxon>
        <taxon>Ascomycota</taxon>
        <taxon>Pezizomycotina</taxon>
        <taxon>Dothideomycetes</taxon>
        <taxon>Dothideomycetidae</taxon>
        <taxon>Mycosphaerellales</taxon>
        <taxon>Mycosphaerellaceae</taxon>
        <taxon>Ramularia</taxon>
    </lineage>
</organism>
<sequence>MDRSLDEIISERPERPRGGGRGRGGRGGGGGGGGDRRPPPPRAPRREDYPRDGVRKYRRDEPANLDSDWVHDRYEDERQRYDRRAPAQDERFDSRSAGPPSSRIRVDNIHYDLTEDDLRELFERIGPVTAVRMTYDRSDRSTGTAFVTYDDDRDAAQAVRDFDNQMANGQAIRITLMASGPPPQPAHRGSLFDRIEPAPRSLFDRIDNGPPGRRDDGRRRQRSDSPRKAGRLAPDVDRYVPGGRRGGSRSPIRRRGTPREGGRRPGAKREEGAAGGGRGGRRARTDEEGRPLVGGRPRKTAEELDAEMNDYWGSANNGDGEAAPAAGNGDAPAANGGGDIDMDI</sequence>
<evidence type="ECO:0000256" key="3">
    <source>
        <dbReference type="SAM" id="MobiDB-lite"/>
    </source>
</evidence>
<feature type="compositionally biased region" description="Gly residues" evidence="3">
    <location>
        <begin position="335"/>
        <end position="344"/>
    </location>
</feature>
<dbReference type="PROSITE" id="PS50102">
    <property type="entry name" value="RRM"/>
    <property type="match status" value="1"/>
</dbReference>
<accession>A0A2D3VIR9</accession>
<dbReference type="RefSeq" id="XP_023627642.1">
    <property type="nucleotide sequence ID" value="XM_023771874.1"/>
</dbReference>
<evidence type="ECO:0000313" key="5">
    <source>
        <dbReference type="EMBL" id="CZT20753.1"/>
    </source>
</evidence>
<dbReference type="Gene3D" id="3.30.70.330">
    <property type="match status" value="1"/>
</dbReference>
<protein>
    <recommendedName>
        <fullName evidence="4">RRM domain-containing protein</fullName>
    </recommendedName>
</protein>
<dbReference type="InterPro" id="IPR000504">
    <property type="entry name" value="RRM_dom"/>
</dbReference>
<dbReference type="PANTHER" id="PTHR19965">
    <property type="entry name" value="RNA AND EXPORT FACTOR BINDING PROTEIN"/>
    <property type="match status" value="1"/>
</dbReference>
<dbReference type="SMART" id="SM00360">
    <property type="entry name" value="RRM"/>
    <property type="match status" value="1"/>
</dbReference>
<evidence type="ECO:0000256" key="1">
    <source>
        <dbReference type="ARBA" id="ARBA00022884"/>
    </source>
</evidence>
<proteinExistence type="predicted"/>
<evidence type="ECO:0000256" key="2">
    <source>
        <dbReference type="PROSITE-ProRule" id="PRU00176"/>
    </source>
</evidence>
<dbReference type="Pfam" id="PF00076">
    <property type="entry name" value="RRM_1"/>
    <property type="match status" value="1"/>
</dbReference>
<dbReference type="InterPro" id="IPR051229">
    <property type="entry name" value="ALYREF_mRNA_export"/>
</dbReference>
<dbReference type="Proteomes" id="UP000225277">
    <property type="component" value="Unassembled WGS sequence"/>
</dbReference>
<dbReference type="InterPro" id="IPR035979">
    <property type="entry name" value="RBD_domain_sf"/>
</dbReference>
<feature type="compositionally biased region" description="Basic and acidic residues" evidence="3">
    <location>
        <begin position="257"/>
        <end position="272"/>
    </location>
</feature>
<feature type="domain" description="RRM" evidence="4">
    <location>
        <begin position="102"/>
        <end position="179"/>
    </location>
</feature>
<dbReference type="STRING" id="112498.A0A2D3VIR9"/>
<dbReference type="SMART" id="SM01218">
    <property type="entry name" value="FoP_duplication"/>
    <property type="match status" value="1"/>
</dbReference>
<dbReference type="GeneID" id="35601745"/>
<dbReference type="InterPro" id="IPR025715">
    <property type="entry name" value="FoP_C"/>
</dbReference>
<keyword evidence="6" id="KW-1185">Reference proteome</keyword>
<keyword evidence="1 2" id="KW-0694">RNA-binding</keyword>
<dbReference type="CDD" id="cd12418">
    <property type="entry name" value="RRM_Aly_REF_like"/>
    <property type="match status" value="1"/>
</dbReference>
<feature type="region of interest" description="Disordered" evidence="3">
    <location>
        <begin position="1"/>
        <end position="103"/>
    </location>
</feature>
<reference evidence="5 6" key="1">
    <citation type="submission" date="2016-03" db="EMBL/GenBank/DDBJ databases">
        <authorList>
            <person name="Ploux O."/>
        </authorList>
    </citation>
    <scope>NUCLEOTIDE SEQUENCE [LARGE SCALE GENOMIC DNA]</scope>
    <source>
        <strain evidence="5 6">URUG2</strain>
    </source>
</reference>
<dbReference type="PANTHER" id="PTHR19965:SF82">
    <property type="entry name" value="THO COMPLEX SUBUNIT 4"/>
    <property type="match status" value="1"/>
</dbReference>
<gene>
    <name evidence="5" type="ORF">RCC_06610</name>
</gene>
<dbReference type="SUPFAM" id="SSF54928">
    <property type="entry name" value="RNA-binding domain, RBD"/>
    <property type="match status" value="1"/>
</dbReference>
<dbReference type="GO" id="GO:0003729">
    <property type="term" value="F:mRNA binding"/>
    <property type="evidence" value="ECO:0007669"/>
    <property type="project" value="TreeGrafter"/>
</dbReference>
<feature type="compositionally biased region" description="Basic and acidic residues" evidence="3">
    <location>
        <begin position="1"/>
        <end position="17"/>
    </location>
</feature>
<name>A0A2D3VIR9_9PEZI</name>
<dbReference type="GO" id="GO:0005634">
    <property type="term" value="C:nucleus"/>
    <property type="evidence" value="ECO:0007669"/>
    <property type="project" value="TreeGrafter"/>
</dbReference>
<dbReference type="InterPro" id="IPR012677">
    <property type="entry name" value="Nucleotide-bd_a/b_plait_sf"/>
</dbReference>
<feature type="compositionally biased region" description="Basic and acidic residues" evidence="3">
    <location>
        <begin position="199"/>
        <end position="227"/>
    </location>
</feature>
<feature type="compositionally biased region" description="Basic and acidic residues" evidence="3">
    <location>
        <begin position="34"/>
        <end position="94"/>
    </location>
</feature>
<dbReference type="EMBL" id="FJUY01000009">
    <property type="protein sequence ID" value="CZT20753.1"/>
    <property type="molecule type" value="Genomic_DNA"/>
</dbReference>
<feature type="compositionally biased region" description="Low complexity" evidence="3">
    <location>
        <begin position="315"/>
        <end position="334"/>
    </location>
</feature>